<dbReference type="Proteomes" id="UP001589775">
    <property type="component" value="Unassembled WGS sequence"/>
</dbReference>
<organism evidence="2 3">
    <name type="scientific">Rhodopseudomonas telluris</name>
    <dbReference type="NCBI Taxonomy" id="644215"/>
    <lineage>
        <taxon>Bacteria</taxon>
        <taxon>Pseudomonadati</taxon>
        <taxon>Pseudomonadota</taxon>
        <taxon>Alphaproteobacteria</taxon>
        <taxon>Hyphomicrobiales</taxon>
        <taxon>Nitrobacteraceae</taxon>
        <taxon>Rhodopseudomonas</taxon>
    </lineage>
</organism>
<comment type="caution">
    <text evidence="2">The sequence shown here is derived from an EMBL/GenBank/DDBJ whole genome shotgun (WGS) entry which is preliminary data.</text>
</comment>
<dbReference type="EMBL" id="JBHLWM010000005">
    <property type="protein sequence ID" value="MFC0241826.1"/>
    <property type="molecule type" value="Genomic_DNA"/>
</dbReference>
<sequence length="149" mass="16497">MLRLHGIIGRSDDANCAARLHHVEHHGGIELLFVPSSDAGRKRFRLTTDRGTDCAVSLDRDEELVDGAVLFLAHDRAIIARFGEQAQLRLKPVDQAAALKLGWNAGNLHWRVRFEGDELVVLLDGPAETYRARIRPLLDSGEVVESDAV</sequence>
<feature type="domain" description="UreE urease accessory N-terminal" evidence="1">
    <location>
        <begin position="16"/>
        <end position="78"/>
    </location>
</feature>
<gene>
    <name evidence="2" type="primary">ureE</name>
    <name evidence="2" type="ORF">ACFFJ6_15155</name>
</gene>
<keyword evidence="3" id="KW-1185">Reference proteome</keyword>
<evidence type="ECO:0000313" key="2">
    <source>
        <dbReference type="EMBL" id="MFC0241826.1"/>
    </source>
</evidence>
<dbReference type="InterPro" id="IPR036118">
    <property type="entry name" value="UreE_N_sf"/>
</dbReference>
<dbReference type="NCBIfam" id="NF009752">
    <property type="entry name" value="PRK13261.1-2"/>
    <property type="match status" value="1"/>
</dbReference>
<proteinExistence type="predicted"/>
<accession>A0ABV6EUB7</accession>
<dbReference type="SMART" id="SM00988">
    <property type="entry name" value="UreE_N"/>
    <property type="match status" value="1"/>
</dbReference>
<dbReference type="InterPro" id="IPR004029">
    <property type="entry name" value="UreE_N"/>
</dbReference>
<name>A0ABV6EUB7_9BRAD</name>
<dbReference type="SUPFAM" id="SSF69287">
    <property type="entry name" value="Urease metallochaperone UreE, N-terminal domain"/>
    <property type="match status" value="1"/>
</dbReference>
<evidence type="ECO:0000313" key="3">
    <source>
        <dbReference type="Proteomes" id="UP001589775"/>
    </source>
</evidence>
<dbReference type="Pfam" id="PF02814">
    <property type="entry name" value="UreE_N"/>
    <property type="match status" value="1"/>
</dbReference>
<reference evidence="2 3" key="1">
    <citation type="submission" date="2024-09" db="EMBL/GenBank/DDBJ databases">
        <authorList>
            <person name="Sun Q."/>
            <person name="Mori K."/>
        </authorList>
    </citation>
    <scope>NUCLEOTIDE SEQUENCE [LARGE SCALE GENOMIC DNA]</scope>
    <source>
        <strain evidence="2 3">KCTC 23279</strain>
    </source>
</reference>
<evidence type="ECO:0000259" key="1">
    <source>
        <dbReference type="SMART" id="SM00988"/>
    </source>
</evidence>
<dbReference type="RefSeq" id="WP_378389710.1">
    <property type="nucleotide sequence ID" value="NZ_JBHLWM010000005.1"/>
</dbReference>
<protein>
    <submittedName>
        <fullName evidence="2">Urease accessory protein UreE</fullName>
    </submittedName>
</protein>
<dbReference type="Gene3D" id="2.60.260.20">
    <property type="entry name" value="Urease metallochaperone UreE, N-terminal domain"/>
    <property type="match status" value="1"/>
</dbReference>